<dbReference type="EMBL" id="PKHU01000007">
    <property type="protein sequence ID" value="PKZ28746.1"/>
    <property type="molecule type" value="Genomic_DNA"/>
</dbReference>
<dbReference type="Proteomes" id="UP001075461">
    <property type="component" value="Unassembled WGS sequence"/>
</dbReference>
<dbReference type="EMBL" id="JAPXGP010000005">
    <property type="protein sequence ID" value="MCZ6162137.1"/>
    <property type="molecule type" value="Genomic_DNA"/>
</dbReference>
<gene>
    <name evidence="2" type="ORF">CYJ41_07655</name>
    <name evidence="1" type="ORF">O6B92_07290</name>
</gene>
<dbReference type="RefSeq" id="WP_101637657.1">
    <property type="nucleotide sequence ID" value="NZ_JAPXGH010000010.1"/>
</dbReference>
<reference evidence="2 3" key="1">
    <citation type="submission" date="2017-12" db="EMBL/GenBank/DDBJ databases">
        <title>Phylogenetic diversity of female urinary microbiome.</title>
        <authorList>
            <person name="Thomas-White K."/>
            <person name="Wolfe A.J."/>
        </authorList>
    </citation>
    <scope>NUCLEOTIDE SEQUENCE [LARGE SCALE GENOMIC DNA]</scope>
    <source>
        <strain evidence="2 3">UMB0112</strain>
    </source>
</reference>
<name>A0A2I1N8N7_9BACT</name>
<sequence>MVRNLILTLFFLSLTFGATPKEISLNLGGDGEGVSEFIDEYQNPDIRRITKKLIDDKILSNYSKSSKTEIVFNSNSKGVVLLKLVSDVLEELGFKNYQNLEFTNSKNSSYKILIMGSRVLTPDKVYDEFKKRSAYIKNVSKKNDTFTYEVNLSNLNLAPEFIYDLQKPQKPYFLNIKSKNEINIISQSMDAWHPEVRIFDNELNLLQSIREDEIKKSLNLAIPKDAAYIQVGDSASLDNIKNGLKFNLK</sequence>
<reference evidence="1" key="2">
    <citation type="submission" date="2022-12" db="EMBL/GenBank/DDBJ databases">
        <title>Species Delineation and Comparative Genomics within the Campylobacter ureolyticus Complex.</title>
        <authorList>
            <person name="Maki J."/>
            <person name="Howard M."/>
            <person name="Connelly S."/>
            <person name="Hardy D.J."/>
            <person name="Cameron A."/>
        </authorList>
    </citation>
    <scope>NUCLEOTIDE SEQUENCE</scope>
    <source>
        <strain evidence="1">URMC_786</strain>
    </source>
</reference>
<proteinExistence type="predicted"/>
<evidence type="ECO:0000313" key="1">
    <source>
        <dbReference type="EMBL" id="MCZ6162137.1"/>
    </source>
</evidence>
<comment type="caution">
    <text evidence="2">The sequence shown here is derived from an EMBL/GenBank/DDBJ whole genome shotgun (WGS) entry which is preliminary data.</text>
</comment>
<protein>
    <recommendedName>
        <fullName evidence="4">Periplasmic protein</fullName>
    </recommendedName>
</protein>
<dbReference type="Proteomes" id="UP000234639">
    <property type="component" value="Unassembled WGS sequence"/>
</dbReference>
<evidence type="ECO:0000313" key="3">
    <source>
        <dbReference type="Proteomes" id="UP000234639"/>
    </source>
</evidence>
<evidence type="ECO:0008006" key="4">
    <source>
        <dbReference type="Google" id="ProtNLM"/>
    </source>
</evidence>
<evidence type="ECO:0000313" key="2">
    <source>
        <dbReference type="EMBL" id="PKZ28746.1"/>
    </source>
</evidence>
<accession>A0A2I1N8N7</accession>
<dbReference type="AlphaFoldDB" id="A0A2I1N8N7"/>
<organism evidence="2 3">
    <name type="scientific">Campylobacter ureolyticus</name>
    <dbReference type="NCBI Taxonomy" id="827"/>
    <lineage>
        <taxon>Bacteria</taxon>
        <taxon>Pseudomonadati</taxon>
        <taxon>Campylobacterota</taxon>
        <taxon>Epsilonproteobacteria</taxon>
        <taxon>Campylobacterales</taxon>
        <taxon>Campylobacteraceae</taxon>
        <taxon>Campylobacter</taxon>
    </lineage>
</organism>